<proteinExistence type="predicted"/>
<evidence type="ECO:0000313" key="1">
    <source>
        <dbReference type="EMBL" id="QIB66768.1"/>
    </source>
</evidence>
<sequence length="229" mass="24151">MEPRYNIYFDGQLLDGHTSAEVRARLARLFKADEATLDKLFSGKLQLLKRDCDKATALHYKQALERAGARPLVRQSAVDSPPPAAGTTDAITLAPAGTEVLRPGERSQTPAPQVQAPDFELASAGTRLAATGATPPAAPDVSHLGLAALGEPLAAARQPVPEAVNIDPEILLAAPDSDFSDCARAEAPEPALDLSGLELAPSGADVLEEKYRRRPAVAVPDTGKLRLEP</sequence>
<reference evidence="1 2" key="1">
    <citation type="submission" date="2020-02" db="EMBL/GenBank/DDBJ databases">
        <title>Genome sequencing for Kineobactrum sp. M2.</title>
        <authorList>
            <person name="Park S.-J."/>
        </authorList>
    </citation>
    <scope>NUCLEOTIDE SEQUENCE [LARGE SCALE GENOMIC DNA]</scope>
    <source>
        <strain evidence="1 2">M2</strain>
    </source>
</reference>
<organism evidence="1 2">
    <name type="scientific">Kineobactrum salinum</name>
    <dbReference type="NCBI Taxonomy" id="2708301"/>
    <lineage>
        <taxon>Bacteria</taxon>
        <taxon>Pseudomonadati</taxon>
        <taxon>Pseudomonadota</taxon>
        <taxon>Gammaproteobacteria</taxon>
        <taxon>Cellvibrionales</taxon>
        <taxon>Halieaceae</taxon>
        <taxon>Kineobactrum</taxon>
    </lineage>
</organism>
<dbReference type="Proteomes" id="UP000477680">
    <property type="component" value="Chromosome"/>
</dbReference>
<dbReference type="EMBL" id="CP048711">
    <property type="protein sequence ID" value="QIB66768.1"/>
    <property type="molecule type" value="Genomic_DNA"/>
</dbReference>
<dbReference type="AlphaFoldDB" id="A0A6C0U4B1"/>
<gene>
    <name evidence="1" type="ORF">G3T16_16570</name>
</gene>
<name>A0A6C0U4B1_9GAMM</name>
<dbReference type="RefSeq" id="WP_163496202.1">
    <property type="nucleotide sequence ID" value="NZ_CP048711.1"/>
</dbReference>
<accession>A0A6C0U4B1</accession>
<protein>
    <submittedName>
        <fullName evidence="1">Uncharacterized protein</fullName>
    </submittedName>
</protein>
<evidence type="ECO:0000313" key="2">
    <source>
        <dbReference type="Proteomes" id="UP000477680"/>
    </source>
</evidence>
<dbReference type="KEGG" id="kim:G3T16_16570"/>
<keyword evidence="2" id="KW-1185">Reference proteome</keyword>